<dbReference type="Proteomes" id="UP000515823">
    <property type="component" value="Chromosome"/>
</dbReference>
<feature type="compositionally biased region" description="Polar residues" evidence="1">
    <location>
        <begin position="1"/>
        <end position="11"/>
    </location>
</feature>
<name>A0A7G9G173_9FIRM</name>
<feature type="region of interest" description="Disordered" evidence="1">
    <location>
        <begin position="1"/>
        <end position="26"/>
    </location>
</feature>
<sequence length="84" mass="9773">MKKQLVRQNRSGGAPENPAFSISPDELREDIRRTKDSLDYALDNFNHVTDPVLIDYYSYTLKAAQIRYQFLLKQAKYLDLTSCN</sequence>
<dbReference type="InterPro" id="IPR019644">
    <property type="entry name" value="DUF2508"/>
</dbReference>
<dbReference type="Pfam" id="PF10704">
    <property type="entry name" value="DUF2508"/>
    <property type="match status" value="1"/>
</dbReference>
<evidence type="ECO:0000313" key="2">
    <source>
        <dbReference type="EMBL" id="QNM04555.1"/>
    </source>
</evidence>
<dbReference type="AlphaFoldDB" id="A0A7G9G173"/>
<protein>
    <submittedName>
        <fullName evidence="2">YaaL family protein</fullName>
    </submittedName>
</protein>
<dbReference type="KEGG" id="qdo:H9Q78_08715"/>
<reference evidence="2 3" key="1">
    <citation type="submission" date="2020-08" db="EMBL/GenBank/DDBJ databases">
        <authorList>
            <person name="Liu C."/>
            <person name="Sun Q."/>
        </authorList>
    </citation>
    <scope>NUCLEOTIDE SEQUENCE [LARGE SCALE GENOMIC DNA]</scope>
    <source>
        <strain evidence="2 3">NSJ-38</strain>
    </source>
</reference>
<organism evidence="2 3">
    <name type="scientific">Qiania dongpingensis</name>
    <dbReference type="NCBI Taxonomy" id="2763669"/>
    <lineage>
        <taxon>Bacteria</taxon>
        <taxon>Bacillati</taxon>
        <taxon>Bacillota</taxon>
        <taxon>Clostridia</taxon>
        <taxon>Lachnospirales</taxon>
        <taxon>Lachnospiraceae</taxon>
        <taxon>Qiania</taxon>
    </lineage>
</organism>
<evidence type="ECO:0000313" key="3">
    <source>
        <dbReference type="Proteomes" id="UP000515823"/>
    </source>
</evidence>
<evidence type="ECO:0000256" key="1">
    <source>
        <dbReference type="SAM" id="MobiDB-lite"/>
    </source>
</evidence>
<dbReference type="RefSeq" id="WP_249301037.1">
    <property type="nucleotide sequence ID" value="NZ_CP060634.1"/>
</dbReference>
<accession>A0A7G9G173</accession>
<dbReference type="EMBL" id="CP060634">
    <property type="protein sequence ID" value="QNM04555.1"/>
    <property type="molecule type" value="Genomic_DNA"/>
</dbReference>
<proteinExistence type="predicted"/>
<gene>
    <name evidence="2" type="ORF">H9Q78_08715</name>
</gene>
<keyword evidence="3" id="KW-1185">Reference proteome</keyword>